<sequence length="567" mass="65427">MKKNEDDLENKDGSTAKQIVLISKTGGRHQVERNIFHQTSGYFQKLLKSEMKDANCRELSLKCLTNESLIEVRNCLSKLSSNEMESLKSLSEVEAGLDGAYYLLINDMIDSYIDLLMKHLNKSTCIHILDIADKYVLINQVVEKVIKYMLKNVKELSENSKMLLSPEEMFRFVGSEMDVFNFIIKWILEDQSRKCFTEKLLTEVRYSLMTPTEIQKCTAILHDLNLNINYDKDNDSNISRTDVDSNCYNFLPVYDFVETCKNISDRTGPSATVINPTWRQEPHLVLSHIRACVLDNCLYLVEEKWFMPYINSAVHSYNPVTKVWSKCCSMHIQRLNFYLGGLDGHLYAVAGTTYDLVEIPTVEKYIPSENRWHMVEPLPLALEHVSEFIEYQYDPSYNKRFSRAPMLTARCCHVMTSVGYKIFVVGGQFKHPDMEPFDEFYEATDGEMYDAESDQWSSVVKLKSPVWNSPFITINNCLYTFHQNKWNTFVQKINLAKLLNEKKTSNDSSLSSMQDRNANNNNGAEKQNYPCVDALTYDDCQLLKWLPADGTYPFDCQYVGVMVTSDV</sequence>
<dbReference type="InterPro" id="IPR015915">
    <property type="entry name" value="Kelch-typ_b-propeller"/>
</dbReference>
<dbReference type="HOGENOM" id="CLU_018559_0_0_1"/>
<dbReference type="SUPFAM" id="SSF117281">
    <property type="entry name" value="Kelch motif"/>
    <property type="match status" value="1"/>
</dbReference>
<keyword evidence="7" id="KW-1185">Reference proteome</keyword>
<dbReference type="Gene3D" id="1.25.40.420">
    <property type="match status" value="1"/>
</dbReference>
<dbReference type="EnsemblMetazoa" id="HelroT175027">
    <property type="protein sequence ID" value="HelroP175027"/>
    <property type="gene ID" value="HelroG175027"/>
</dbReference>
<dbReference type="InterPro" id="IPR011705">
    <property type="entry name" value="BACK"/>
</dbReference>
<evidence type="ECO:0000313" key="5">
    <source>
        <dbReference type="EMBL" id="ESO01003.1"/>
    </source>
</evidence>
<evidence type="ECO:0000259" key="4">
    <source>
        <dbReference type="SMART" id="SM00875"/>
    </source>
</evidence>
<name>T1F8Q8_HELRO</name>
<dbReference type="GeneID" id="20205207"/>
<feature type="region of interest" description="Disordered" evidence="3">
    <location>
        <begin position="505"/>
        <end position="525"/>
    </location>
</feature>
<evidence type="ECO:0000256" key="3">
    <source>
        <dbReference type="SAM" id="MobiDB-lite"/>
    </source>
</evidence>
<dbReference type="CTD" id="20205207"/>
<evidence type="ECO:0000256" key="2">
    <source>
        <dbReference type="ARBA" id="ARBA00022737"/>
    </source>
</evidence>
<dbReference type="InterPro" id="IPR011333">
    <property type="entry name" value="SKP1/BTB/POZ_sf"/>
</dbReference>
<accession>T1F8Q8</accession>
<dbReference type="EMBL" id="KB096830">
    <property type="protein sequence ID" value="ESO01003.1"/>
    <property type="molecule type" value="Genomic_DNA"/>
</dbReference>
<dbReference type="PANTHER" id="PTHR45632:SF3">
    <property type="entry name" value="KELCH-LIKE PROTEIN 32"/>
    <property type="match status" value="1"/>
</dbReference>
<dbReference type="STRING" id="6412.T1F8Q8"/>
<dbReference type="SMART" id="SM00875">
    <property type="entry name" value="BACK"/>
    <property type="match status" value="1"/>
</dbReference>
<dbReference type="Gene3D" id="3.30.710.10">
    <property type="entry name" value="Potassium Channel Kv1.1, Chain A"/>
    <property type="match status" value="1"/>
</dbReference>
<proteinExistence type="predicted"/>
<dbReference type="OrthoDB" id="45365at2759"/>
<feature type="domain" description="BACK" evidence="4">
    <location>
        <begin position="125"/>
        <end position="219"/>
    </location>
</feature>
<feature type="compositionally biased region" description="Polar residues" evidence="3">
    <location>
        <begin position="506"/>
        <end position="516"/>
    </location>
</feature>
<protein>
    <recommendedName>
        <fullName evidence="4">BACK domain-containing protein</fullName>
    </recommendedName>
</protein>
<dbReference type="Gene3D" id="2.120.10.80">
    <property type="entry name" value="Kelch-type beta propeller"/>
    <property type="match status" value="2"/>
</dbReference>
<dbReference type="InParanoid" id="T1F8Q8"/>
<dbReference type="KEGG" id="hro:HELRODRAFT_175027"/>
<dbReference type="eggNOG" id="KOG4441">
    <property type="taxonomic scope" value="Eukaryota"/>
</dbReference>
<keyword evidence="2" id="KW-0677">Repeat</keyword>
<dbReference type="RefSeq" id="XP_009020715.1">
    <property type="nucleotide sequence ID" value="XM_009022467.1"/>
</dbReference>
<reference evidence="7" key="1">
    <citation type="submission" date="2012-12" db="EMBL/GenBank/DDBJ databases">
        <authorList>
            <person name="Hellsten U."/>
            <person name="Grimwood J."/>
            <person name="Chapman J.A."/>
            <person name="Shapiro H."/>
            <person name="Aerts A."/>
            <person name="Otillar R.P."/>
            <person name="Terry A.Y."/>
            <person name="Boore J.L."/>
            <person name="Simakov O."/>
            <person name="Marletaz F."/>
            <person name="Cho S.-J."/>
            <person name="Edsinger-Gonzales E."/>
            <person name="Havlak P."/>
            <person name="Kuo D.-H."/>
            <person name="Larsson T."/>
            <person name="Lv J."/>
            <person name="Arendt D."/>
            <person name="Savage R."/>
            <person name="Osoegawa K."/>
            <person name="de Jong P."/>
            <person name="Lindberg D.R."/>
            <person name="Seaver E.C."/>
            <person name="Weisblat D.A."/>
            <person name="Putnam N.H."/>
            <person name="Grigoriev I.V."/>
            <person name="Rokhsar D.S."/>
        </authorList>
    </citation>
    <scope>NUCLEOTIDE SEQUENCE</scope>
</reference>
<dbReference type="Proteomes" id="UP000015101">
    <property type="component" value="Unassembled WGS sequence"/>
</dbReference>
<evidence type="ECO:0000313" key="6">
    <source>
        <dbReference type="EnsemblMetazoa" id="HelroP175027"/>
    </source>
</evidence>
<dbReference type="Pfam" id="PF07707">
    <property type="entry name" value="BACK"/>
    <property type="match status" value="1"/>
</dbReference>
<dbReference type="AlphaFoldDB" id="T1F8Q8"/>
<organism evidence="6 7">
    <name type="scientific">Helobdella robusta</name>
    <name type="common">Californian leech</name>
    <dbReference type="NCBI Taxonomy" id="6412"/>
    <lineage>
        <taxon>Eukaryota</taxon>
        <taxon>Metazoa</taxon>
        <taxon>Spiralia</taxon>
        <taxon>Lophotrochozoa</taxon>
        <taxon>Annelida</taxon>
        <taxon>Clitellata</taxon>
        <taxon>Hirudinea</taxon>
        <taxon>Rhynchobdellida</taxon>
        <taxon>Glossiphoniidae</taxon>
        <taxon>Helobdella</taxon>
    </lineage>
</organism>
<dbReference type="EMBL" id="AMQM01005124">
    <property type="status" value="NOT_ANNOTATED_CDS"/>
    <property type="molecule type" value="Genomic_DNA"/>
</dbReference>
<keyword evidence="1" id="KW-0880">Kelch repeat</keyword>
<evidence type="ECO:0000313" key="7">
    <source>
        <dbReference type="Proteomes" id="UP000015101"/>
    </source>
</evidence>
<gene>
    <name evidence="6" type="primary">20205207</name>
    <name evidence="5" type="ORF">HELRODRAFT_175027</name>
</gene>
<evidence type="ECO:0000256" key="1">
    <source>
        <dbReference type="ARBA" id="ARBA00022441"/>
    </source>
</evidence>
<reference evidence="6" key="3">
    <citation type="submission" date="2015-06" db="UniProtKB">
        <authorList>
            <consortium name="EnsemblMetazoa"/>
        </authorList>
    </citation>
    <scope>IDENTIFICATION</scope>
</reference>
<dbReference type="PANTHER" id="PTHR45632">
    <property type="entry name" value="LD33804P"/>
    <property type="match status" value="1"/>
</dbReference>
<reference evidence="5 7" key="2">
    <citation type="journal article" date="2013" name="Nature">
        <title>Insights into bilaterian evolution from three spiralian genomes.</title>
        <authorList>
            <person name="Simakov O."/>
            <person name="Marletaz F."/>
            <person name="Cho S.J."/>
            <person name="Edsinger-Gonzales E."/>
            <person name="Havlak P."/>
            <person name="Hellsten U."/>
            <person name="Kuo D.H."/>
            <person name="Larsson T."/>
            <person name="Lv J."/>
            <person name="Arendt D."/>
            <person name="Savage R."/>
            <person name="Osoegawa K."/>
            <person name="de Jong P."/>
            <person name="Grimwood J."/>
            <person name="Chapman J.A."/>
            <person name="Shapiro H."/>
            <person name="Aerts A."/>
            <person name="Otillar R.P."/>
            <person name="Terry A.Y."/>
            <person name="Boore J.L."/>
            <person name="Grigoriev I.V."/>
            <person name="Lindberg D.R."/>
            <person name="Seaver E.C."/>
            <person name="Weisblat D.A."/>
            <person name="Putnam N.H."/>
            <person name="Rokhsar D.S."/>
        </authorList>
    </citation>
    <scope>NUCLEOTIDE SEQUENCE</scope>
</reference>